<keyword evidence="1" id="KW-0732">Signal</keyword>
<evidence type="ECO:0000256" key="2">
    <source>
        <dbReference type="SAM" id="MobiDB-lite"/>
    </source>
</evidence>
<dbReference type="PANTHER" id="PTHR46580:SF2">
    <property type="entry name" value="MAM DOMAIN-CONTAINING PROTEIN"/>
    <property type="match status" value="1"/>
</dbReference>
<dbReference type="InterPro" id="IPR028994">
    <property type="entry name" value="Integrin_alpha_N"/>
</dbReference>
<dbReference type="EMBL" id="JAVXZY010000035">
    <property type="protein sequence ID" value="MDT9002485.1"/>
    <property type="molecule type" value="Genomic_DNA"/>
</dbReference>
<feature type="non-terminal residue" evidence="3">
    <location>
        <position position="553"/>
    </location>
</feature>
<dbReference type="Pfam" id="PF13517">
    <property type="entry name" value="FG-GAP_3"/>
    <property type="match status" value="2"/>
</dbReference>
<accession>A0ABU3PIU2</accession>
<gene>
    <name evidence="3" type="ORF">RQP53_24650</name>
</gene>
<keyword evidence="4" id="KW-1185">Reference proteome</keyword>
<dbReference type="SUPFAM" id="SSF69318">
    <property type="entry name" value="Integrin alpha N-terminal domain"/>
    <property type="match status" value="1"/>
</dbReference>
<evidence type="ECO:0000313" key="3">
    <source>
        <dbReference type="EMBL" id="MDT9002485.1"/>
    </source>
</evidence>
<reference evidence="3" key="1">
    <citation type="submission" date="2023-09" db="EMBL/GenBank/DDBJ databases">
        <title>Paucibacter sp. APW11 Genome sequencing and assembly.</title>
        <authorList>
            <person name="Kim I."/>
        </authorList>
    </citation>
    <scope>NUCLEOTIDE SEQUENCE</scope>
    <source>
        <strain evidence="3">APW11</strain>
    </source>
</reference>
<organism evidence="3 4">
    <name type="scientific">Roseateles aquae</name>
    <dbReference type="NCBI Taxonomy" id="3077235"/>
    <lineage>
        <taxon>Bacteria</taxon>
        <taxon>Pseudomonadati</taxon>
        <taxon>Pseudomonadota</taxon>
        <taxon>Betaproteobacteria</taxon>
        <taxon>Burkholderiales</taxon>
        <taxon>Sphaerotilaceae</taxon>
        <taxon>Roseateles</taxon>
    </lineage>
</organism>
<protein>
    <submittedName>
        <fullName evidence="3">VCBS repeat-containing protein</fullName>
    </submittedName>
</protein>
<sequence>SYSRIRAYGAAGGDVNNGAAYFRVWTKSGQVYDYGATPGGNTRSNALVRAKSAAGSDTVAVAWAVNRISDTLGNYIDFFYAQRDVAWGTGPTAGSPRSGHEWGLFEVQYTGNAQQGPSNKLVLEYEDRPAGQDRSEAYHQGSKNVSVWRLKAVRSYINWDGSSLGFSASGALVAPPASAIKVNTVKLSYDISPATQRSLVSSIIECAGKQETLCQQPVKFAYSAPASGASYAAAPSTTGFETLVMRELTGKLGVINADFYGEGRQSLLRWGDTPADNQLWRSNGDGTFSRDSNFNITTQNLYKSDSCYYTQVMDLNGDGLPDMLRYSGPNSLDGKACADSGPVLVFINNGNGTFTQKPWNGPALERKSSTAIKECEPLSTTPGSTNPSSGDALPGAGKDPLAQRCVTVGYKRGANFFIFDVDGDGMPDILTTVRAEFMTQSAPTLCPAEGCTKYWHAKPDGSYEQLATSLKDTTLYVSPYVSPGIGQPKNLVDVDGDGLVDLVGLSPKYAMSAAYRNNGDGNFTAIDAATTCDLPGDFNGDGRSDCLSIAADA</sequence>
<evidence type="ECO:0000313" key="4">
    <source>
        <dbReference type="Proteomes" id="UP001246372"/>
    </source>
</evidence>
<evidence type="ECO:0000256" key="1">
    <source>
        <dbReference type="ARBA" id="ARBA00022729"/>
    </source>
</evidence>
<feature type="non-terminal residue" evidence="3">
    <location>
        <position position="1"/>
    </location>
</feature>
<dbReference type="RefSeq" id="WP_315653382.1">
    <property type="nucleotide sequence ID" value="NZ_JAVXZY010000035.1"/>
</dbReference>
<dbReference type="Proteomes" id="UP001246372">
    <property type="component" value="Unassembled WGS sequence"/>
</dbReference>
<comment type="caution">
    <text evidence="3">The sequence shown here is derived from an EMBL/GenBank/DDBJ whole genome shotgun (WGS) entry which is preliminary data.</text>
</comment>
<dbReference type="InterPro" id="IPR013517">
    <property type="entry name" value="FG-GAP"/>
</dbReference>
<dbReference type="Gene3D" id="2.130.10.130">
    <property type="entry name" value="Integrin alpha, N-terminal"/>
    <property type="match status" value="1"/>
</dbReference>
<feature type="region of interest" description="Disordered" evidence="2">
    <location>
        <begin position="376"/>
        <end position="396"/>
    </location>
</feature>
<feature type="compositionally biased region" description="Low complexity" evidence="2">
    <location>
        <begin position="379"/>
        <end position="390"/>
    </location>
</feature>
<dbReference type="PANTHER" id="PTHR46580">
    <property type="entry name" value="SENSOR KINASE-RELATED"/>
    <property type="match status" value="1"/>
</dbReference>
<name>A0ABU3PIU2_9BURK</name>
<proteinExistence type="predicted"/>